<dbReference type="WBParaSite" id="maker-uti_cns_0007456-snap-gene-0.4-mRNA-1">
    <property type="protein sequence ID" value="maker-uti_cns_0007456-snap-gene-0.4-mRNA-1"/>
    <property type="gene ID" value="maker-uti_cns_0007456-snap-gene-0.4"/>
</dbReference>
<accession>A0A1I8HQC3</accession>
<keyword evidence="1" id="KW-1185">Reference proteome</keyword>
<evidence type="ECO:0000313" key="2">
    <source>
        <dbReference type="WBParaSite" id="maker-uti_cns_0007456-snap-gene-0.4-mRNA-1"/>
    </source>
</evidence>
<sequence length="174" mass="19639">LNFLLLHVQVKFAASSRSTSTPYISWLPTPLDVLLLEVVLTSYYNLPVMKMEILGFPAANYCPELPIESYTKSMSGQSLLINFSRAAYLTEITLANFDSQVDKFFVNYRDTRGVNVSRLKIPWHETDHVFDSPSPTAKFNLPVLIAPIELWLQFNSTATVSKDDLTSIRGCQLT</sequence>
<name>A0A1I8HQC3_9PLAT</name>
<organism evidence="1 2">
    <name type="scientific">Macrostomum lignano</name>
    <dbReference type="NCBI Taxonomy" id="282301"/>
    <lineage>
        <taxon>Eukaryota</taxon>
        <taxon>Metazoa</taxon>
        <taxon>Spiralia</taxon>
        <taxon>Lophotrochozoa</taxon>
        <taxon>Platyhelminthes</taxon>
        <taxon>Rhabditophora</taxon>
        <taxon>Macrostomorpha</taxon>
        <taxon>Macrostomida</taxon>
        <taxon>Macrostomidae</taxon>
        <taxon>Macrostomum</taxon>
    </lineage>
</organism>
<dbReference type="Proteomes" id="UP000095280">
    <property type="component" value="Unplaced"/>
</dbReference>
<protein>
    <submittedName>
        <fullName evidence="2">Beta-mannosidase</fullName>
    </submittedName>
</protein>
<dbReference type="AlphaFoldDB" id="A0A1I8HQC3"/>
<reference evidence="2" key="1">
    <citation type="submission" date="2016-11" db="UniProtKB">
        <authorList>
            <consortium name="WormBaseParasite"/>
        </authorList>
    </citation>
    <scope>IDENTIFICATION</scope>
</reference>
<evidence type="ECO:0000313" key="1">
    <source>
        <dbReference type="Proteomes" id="UP000095280"/>
    </source>
</evidence>
<proteinExistence type="predicted"/>